<gene>
    <name evidence="1" type="ORF">HEB94_004721</name>
</gene>
<keyword evidence="2" id="KW-1185">Reference proteome</keyword>
<dbReference type="EMBL" id="JADBEM010000001">
    <property type="protein sequence ID" value="MBE1607873.1"/>
    <property type="molecule type" value="Genomic_DNA"/>
</dbReference>
<evidence type="ECO:0000313" key="1">
    <source>
        <dbReference type="EMBL" id="MBE1607873.1"/>
    </source>
</evidence>
<dbReference type="AlphaFoldDB" id="A0A927N046"/>
<accession>A0A927N046</accession>
<comment type="caution">
    <text evidence="1">The sequence shown here is derived from an EMBL/GenBank/DDBJ whole genome shotgun (WGS) entry which is preliminary data.</text>
</comment>
<reference evidence="1" key="1">
    <citation type="submission" date="2020-10" db="EMBL/GenBank/DDBJ databases">
        <title>Sequencing the genomes of 1000 actinobacteria strains.</title>
        <authorList>
            <person name="Klenk H.-P."/>
        </authorList>
    </citation>
    <scope>NUCLEOTIDE SEQUENCE</scope>
    <source>
        <strain evidence="1">DSM 45354</strain>
    </source>
</reference>
<evidence type="ECO:0000313" key="2">
    <source>
        <dbReference type="Proteomes" id="UP000638648"/>
    </source>
</evidence>
<organism evidence="1 2">
    <name type="scientific">Actinopolymorpha pittospori</name>
    <dbReference type="NCBI Taxonomy" id="648752"/>
    <lineage>
        <taxon>Bacteria</taxon>
        <taxon>Bacillati</taxon>
        <taxon>Actinomycetota</taxon>
        <taxon>Actinomycetes</taxon>
        <taxon>Propionibacteriales</taxon>
        <taxon>Actinopolymorphaceae</taxon>
        <taxon>Actinopolymorpha</taxon>
    </lineage>
</organism>
<sequence>MTNFVGAVRVVIANRFQVEKKYVRLTGASDRNYFLHVLGDPE</sequence>
<proteinExistence type="predicted"/>
<name>A0A927N046_9ACTN</name>
<protein>
    <submittedName>
        <fullName evidence="1">Uncharacterized protein</fullName>
    </submittedName>
</protein>
<dbReference type="Proteomes" id="UP000638648">
    <property type="component" value="Unassembled WGS sequence"/>
</dbReference>